<dbReference type="InterPro" id="IPR011059">
    <property type="entry name" value="Metal-dep_hydrolase_composite"/>
</dbReference>
<dbReference type="Proteomes" id="UP000217289">
    <property type="component" value="Chromosome"/>
</dbReference>
<dbReference type="SUPFAM" id="SSF51338">
    <property type="entry name" value="Composite domain of metallo-dependent hydrolases"/>
    <property type="match status" value="1"/>
</dbReference>
<feature type="chain" id="PRO_5012400022" evidence="1">
    <location>
        <begin position="34"/>
        <end position="474"/>
    </location>
</feature>
<dbReference type="RefSeq" id="WP_245919138.1">
    <property type="nucleotide sequence ID" value="NZ_CP022163.1"/>
</dbReference>
<dbReference type="Gene3D" id="2.30.40.10">
    <property type="entry name" value="Urease, subunit C, domain 1"/>
    <property type="match status" value="1"/>
</dbReference>
<accession>A0A250IQM2</accession>
<dbReference type="InterPro" id="IPR032466">
    <property type="entry name" value="Metal_Hydrolase"/>
</dbReference>
<dbReference type="KEGG" id="mbd:MEBOL_006975"/>
<dbReference type="CDD" id="cd01299">
    <property type="entry name" value="Met_dep_hydrolase_A"/>
    <property type="match status" value="1"/>
</dbReference>
<dbReference type="InterPro" id="IPR006680">
    <property type="entry name" value="Amidohydro-rel"/>
</dbReference>
<feature type="domain" description="Amidohydrolase-related" evidence="2">
    <location>
        <begin position="98"/>
        <end position="465"/>
    </location>
</feature>
<keyword evidence="4" id="KW-1185">Reference proteome</keyword>
<reference evidence="3 4" key="1">
    <citation type="submission" date="2017-06" db="EMBL/GenBank/DDBJ databases">
        <authorList>
            <person name="Kim H.J."/>
            <person name="Triplett B.A."/>
        </authorList>
    </citation>
    <scope>NUCLEOTIDE SEQUENCE [LARGE SCALE GENOMIC DNA]</scope>
    <source>
        <strain evidence="3 4">DSM 14713</strain>
    </source>
</reference>
<dbReference type="AlphaFoldDB" id="A0A250IQM2"/>
<dbReference type="PANTHER" id="PTHR43135:SF3">
    <property type="entry name" value="ALPHA-D-RIBOSE 1-METHYLPHOSPHONATE 5-TRIPHOSPHATE DIPHOSPHATASE"/>
    <property type="match status" value="1"/>
</dbReference>
<gene>
    <name evidence="3" type="ORF">MEBOL_006975</name>
</gene>
<dbReference type="PANTHER" id="PTHR43135">
    <property type="entry name" value="ALPHA-D-RIBOSE 1-METHYLPHOSPHONATE 5-TRIPHOSPHATE DIPHOSPHATASE"/>
    <property type="match status" value="1"/>
</dbReference>
<organism evidence="3 4">
    <name type="scientific">Melittangium boletus DSM 14713</name>
    <dbReference type="NCBI Taxonomy" id="1294270"/>
    <lineage>
        <taxon>Bacteria</taxon>
        <taxon>Pseudomonadati</taxon>
        <taxon>Myxococcota</taxon>
        <taxon>Myxococcia</taxon>
        <taxon>Myxococcales</taxon>
        <taxon>Cystobacterineae</taxon>
        <taxon>Archangiaceae</taxon>
        <taxon>Melittangium</taxon>
    </lineage>
</organism>
<dbReference type="GO" id="GO:0016810">
    <property type="term" value="F:hydrolase activity, acting on carbon-nitrogen (but not peptide) bonds"/>
    <property type="evidence" value="ECO:0007669"/>
    <property type="project" value="InterPro"/>
</dbReference>
<name>A0A250IQM2_9BACT</name>
<dbReference type="InterPro" id="IPR051781">
    <property type="entry name" value="Metallo-dep_Hydrolase"/>
</dbReference>
<feature type="signal peptide" evidence="1">
    <location>
        <begin position="1"/>
        <end position="33"/>
    </location>
</feature>
<keyword evidence="1" id="KW-0732">Signal</keyword>
<protein>
    <submittedName>
        <fullName evidence="3">M38 (Beta-aspartyl dipeptidase) family protein</fullName>
    </submittedName>
</protein>
<evidence type="ECO:0000313" key="4">
    <source>
        <dbReference type="Proteomes" id="UP000217289"/>
    </source>
</evidence>
<dbReference type="EMBL" id="CP022163">
    <property type="protein sequence ID" value="ATB33477.1"/>
    <property type="molecule type" value="Genomic_DNA"/>
</dbReference>
<dbReference type="SUPFAM" id="SSF51556">
    <property type="entry name" value="Metallo-dependent hydrolases"/>
    <property type="match status" value="1"/>
</dbReference>
<evidence type="ECO:0000259" key="2">
    <source>
        <dbReference type="Pfam" id="PF01979"/>
    </source>
</evidence>
<dbReference type="Gene3D" id="3.20.20.140">
    <property type="entry name" value="Metal-dependent hydrolases"/>
    <property type="match status" value="1"/>
</dbReference>
<sequence>MIRRSFFPREPILKSHLFAVLLTLPLLAPPADAKPKPKSPPEDSTVVLRGAKLIDGAGGEPIDDAVVVIREGLIVAAGPAATTPVPEKARIVDYPGKTLIPGLISNHSHVGRVNGIKVEPGNYNRANIQRQLRQYEAYGVTTVTSLGMNGPLLQPLREQQHGERATGADLFGADQGIGVPKGAPPTEGMPAGPDQLFRPETAEQARKAVRDMASHKADLMKLWLDDFEGSLPVKMKPEIYEAVIDEAHKQGVRVAAHIHDLEDAKAVVRAGVDIVAHGVRDQPVDAEFIQMMKERSVWYIPTLDLDEATFIYADAPEWMSEPFFQNALQPALKAQFADEAWVSKTLAEPKVERARKALEMNQNNLKTLYDVGVRIGFGTDSGATPSRIPGFAEHRELQLLTAAGLTPLQALTLATRDAAALLKLEDRGVLAPGKRADLVVLDADPSADISATRKLHAVWRRGKQVSGSIESFKP</sequence>
<evidence type="ECO:0000256" key="1">
    <source>
        <dbReference type="SAM" id="SignalP"/>
    </source>
</evidence>
<dbReference type="Pfam" id="PF01979">
    <property type="entry name" value="Amidohydro_1"/>
    <property type="match status" value="1"/>
</dbReference>
<proteinExistence type="predicted"/>
<evidence type="ECO:0000313" key="3">
    <source>
        <dbReference type="EMBL" id="ATB33477.1"/>
    </source>
</evidence>
<dbReference type="InterPro" id="IPR057744">
    <property type="entry name" value="OTAase-like"/>
</dbReference>